<organism evidence="2 3">
    <name type="scientific">Azospirillum cavernae</name>
    <dbReference type="NCBI Taxonomy" id="2320860"/>
    <lineage>
        <taxon>Bacteria</taxon>
        <taxon>Pseudomonadati</taxon>
        <taxon>Pseudomonadota</taxon>
        <taxon>Alphaproteobacteria</taxon>
        <taxon>Rhodospirillales</taxon>
        <taxon>Azospirillaceae</taxon>
        <taxon>Azospirillum</taxon>
    </lineage>
</organism>
<accession>A0A418VK21</accession>
<dbReference type="EMBL" id="QYUL01000007">
    <property type="protein sequence ID" value="RJF76484.1"/>
    <property type="molecule type" value="Genomic_DNA"/>
</dbReference>
<evidence type="ECO:0000313" key="2">
    <source>
        <dbReference type="EMBL" id="RJF76484.1"/>
    </source>
</evidence>
<reference evidence="2 3" key="1">
    <citation type="submission" date="2018-09" db="EMBL/GenBank/DDBJ databases">
        <authorList>
            <person name="Zhu H."/>
        </authorList>
    </citation>
    <scope>NUCLEOTIDE SEQUENCE [LARGE SCALE GENOMIC DNA]</scope>
    <source>
        <strain evidence="2 3">K2W22B-5</strain>
    </source>
</reference>
<sequence length="425" mass="46537">MSRLLDDLDAVLADTGHLDDEPTTPDPASASRRPANVVMNPGGDSRILAAAIAAATGQARLDERLVRAPAALRTGWIERWAVLVAAESARLDFGDAVEPREVILDELTTLSDAAQVEEARRILPIVRLALRRRSEADILTPRRLAAAVNLRPRRSDRRRRLDQHIDEQPALLRPLLVGTDPDRALQALEDTLDPLFLAKLRQEPPLIASARLLARWHGVRAADVLGNAIGRTLADLRLRLARGTRTPLAGLAVGFRGRRADYVPTDDEAWLLRFLGASTEAAKVGLRLLDDLERAAARLDRQIDRPVEGEGRRKRRRRADAAAPRIAGLLVERSALTIKSATEALTVTDADGTVTEEVSSETVRRIMTGLLDSGAAVEIAGRDSFRVVALPIPCLDLRSVPRPLKRTAPVRETVEAGGYRPINDW</sequence>
<evidence type="ECO:0000256" key="1">
    <source>
        <dbReference type="SAM" id="MobiDB-lite"/>
    </source>
</evidence>
<keyword evidence="3" id="KW-1185">Reference proteome</keyword>
<evidence type="ECO:0000313" key="3">
    <source>
        <dbReference type="Proteomes" id="UP000283458"/>
    </source>
</evidence>
<name>A0A418VK21_9PROT</name>
<comment type="caution">
    <text evidence="2">The sequence shown here is derived from an EMBL/GenBank/DDBJ whole genome shotgun (WGS) entry which is preliminary data.</text>
</comment>
<dbReference type="RefSeq" id="WP_119834261.1">
    <property type="nucleotide sequence ID" value="NZ_QYUL01000007.1"/>
</dbReference>
<proteinExistence type="predicted"/>
<dbReference type="Proteomes" id="UP000283458">
    <property type="component" value="Unassembled WGS sequence"/>
</dbReference>
<gene>
    <name evidence="2" type="ORF">D3877_28940</name>
</gene>
<feature type="region of interest" description="Disordered" evidence="1">
    <location>
        <begin position="14"/>
        <end position="34"/>
    </location>
</feature>
<protein>
    <submittedName>
        <fullName evidence="2">Uncharacterized protein</fullName>
    </submittedName>
</protein>
<dbReference type="AlphaFoldDB" id="A0A418VK21"/>